<feature type="domain" description="Heterokaryon incompatibility" evidence="1">
    <location>
        <begin position="415"/>
        <end position="563"/>
    </location>
</feature>
<gene>
    <name evidence="2" type="ORF">E6O75_ATG04897</name>
</gene>
<reference evidence="2 3" key="1">
    <citation type="submission" date="2019-04" db="EMBL/GenBank/DDBJ databases">
        <title>High contiguity whole genome sequence and gene annotation resource for two Venturia nashicola isolates.</title>
        <authorList>
            <person name="Prokchorchik M."/>
            <person name="Won K."/>
            <person name="Lee Y."/>
            <person name="Choi E.D."/>
            <person name="Segonzac C."/>
            <person name="Sohn K.H."/>
        </authorList>
    </citation>
    <scope>NUCLEOTIDE SEQUENCE [LARGE SCALE GENOMIC DNA]</scope>
    <source>
        <strain evidence="2 3">PRI2</strain>
    </source>
</reference>
<evidence type="ECO:0000313" key="3">
    <source>
        <dbReference type="Proteomes" id="UP000298493"/>
    </source>
</evidence>
<sequence>MADANTCELTASQPPKAASKKSFKLLLPEIKRELIKLRHNHDKHEPEYFASVKSLSDQELTSFDESDIVAVRAGRVAYGIIVFGKVRLQSSGKYIFVRWFVGGDDGKDEVDCKFHSFYTEEKPEADADDMCNSESIEDLVELRIQELQERGLYRTEYLVIIGLFRENMQGKSGRLLLGADRLGARVRWVAEERINRGLELVMGEELDQFTSTIKQLVKELEDDEARGDSRDLLPVWSAETRKVSLPKGSLLHLMTQPHCPICRLVLHLFSPLSTKNFLDWAITQPLAHLQGYRYSLCYVNDRVCVKTSYPGSGKFRDVGIIELLSRNLERNPELRPEQYSVWQSCKLTHSKRWNVSWARDSNIKVSLISTWLRHCDQTHSRCQRKLQITSKQHIDIRLVDVVDQRIVRAKTSFSFFALSYVWGQVSMLSATEANILELEQPGSLQTHAAEIPQTIRDAMEFVSKLGERYLWVDSLCIVQDDNIEKHDQILQMHHIYSAAYATIVQHAGHDANAGLPGVRKGTRSMLAAEAFPRDRAMIAIANYGVPRILSDSVHSSRGWTLQEVLVSNRCLHFFDKHLTFVCTEEYVQDWRSVDANSRNQKRPGPMNETDLCHPSQILDIQRTRLSEGVLWQMNPLAETSELDTTGRHGIQAKWRRCFMIYARIMSDYTSRQLSYESDILAAFHGLESAIERLEAGRFFYGLPSIALDHALLWLPASVTNRRELTKEANIPTWSWAGWAGATTYNCCSTQGKASGIYRLNSFVREFHIVEGNSSILVERAAQTLLEDSLDSPYLQARRAAPPEPRVIPEKTIGWPQGCLHFWAEEANMGQFQCRLSPVSNTAATKSRSSKLFPSLYIVSSNQRCGILASTIDFVTDITAPSMDRSEYPLVLMSESRETHVLREWKAYRVNALFPLRREDIFSGFPNFFGTDLRFYFNVLLVRRKGLFVQRLGFLTYTS</sequence>
<dbReference type="EMBL" id="SNSC02000009">
    <property type="protein sequence ID" value="TID21502.1"/>
    <property type="molecule type" value="Genomic_DNA"/>
</dbReference>
<evidence type="ECO:0000259" key="1">
    <source>
        <dbReference type="Pfam" id="PF06985"/>
    </source>
</evidence>
<comment type="caution">
    <text evidence="2">The sequence shown here is derived from an EMBL/GenBank/DDBJ whole genome shotgun (WGS) entry which is preliminary data.</text>
</comment>
<dbReference type="AlphaFoldDB" id="A0A4Z1NZF1"/>
<dbReference type="InterPro" id="IPR010730">
    <property type="entry name" value="HET"/>
</dbReference>
<evidence type="ECO:0000313" key="2">
    <source>
        <dbReference type="EMBL" id="TID21502.1"/>
    </source>
</evidence>
<name>A0A4Z1NZF1_9PEZI</name>
<dbReference type="STRING" id="86259.A0A4Z1NZF1"/>
<proteinExistence type="predicted"/>
<dbReference type="Pfam" id="PF06985">
    <property type="entry name" value="HET"/>
    <property type="match status" value="1"/>
</dbReference>
<organism evidence="2 3">
    <name type="scientific">Venturia nashicola</name>
    <dbReference type="NCBI Taxonomy" id="86259"/>
    <lineage>
        <taxon>Eukaryota</taxon>
        <taxon>Fungi</taxon>
        <taxon>Dikarya</taxon>
        <taxon>Ascomycota</taxon>
        <taxon>Pezizomycotina</taxon>
        <taxon>Dothideomycetes</taxon>
        <taxon>Pleosporomycetidae</taxon>
        <taxon>Venturiales</taxon>
        <taxon>Venturiaceae</taxon>
        <taxon>Venturia</taxon>
    </lineage>
</organism>
<keyword evidence="3" id="KW-1185">Reference proteome</keyword>
<dbReference type="PANTHER" id="PTHR33112:SF12">
    <property type="entry name" value="HETEROKARYON INCOMPATIBILITY DOMAIN-CONTAINING PROTEIN"/>
    <property type="match status" value="1"/>
</dbReference>
<protein>
    <submittedName>
        <fullName evidence="2">Heterokaryon incompatibility protein-domain-containing protein</fullName>
    </submittedName>
</protein>
<dbReference type="PANTHER" id="PTHR33112">
    <property type="entry name" value="DOMAIN PROTEIN, PUTATIVE-RELATED"/>
    <property type="match status" value="1"/>
</dbReference>
<dbReference type="Proteomes" id="UP000298493">
    <property type="component" value="Unassembled WGS sequence"/>
</dbReference>
<accession>A0A4Z1NZF1</accession>